<accession>A0ABP8DH51</accession>
<dbReference type="InterPro" id="IPR050248">
    <property type="entry name" value="Polysacc_deacetylase_ArnD"/>
</dbReference>
<dbReference type="PANTHER" id="PTHR10587:SF137">
    <property type="entry name" value="4-DEOXY-4-FORMAMIDO-L-ARABINOSE-PHOSPHOUNDECAPRENOL DEFORMYLASE ARND-RELATED"/>
    <property type="match status" value="1"/>
</dbReference>
<dbReference type="EMBL" id="BAABAT010000022">
    <property type="protein sequence ID" value="GAA4255897.1"/>
    <property type="molecule type" value="Genomic_DNA"/>
</dbReference>
<feature type="domain" description="NodB homology" evidence="1">
    <location>
        <begin position="40"/>
        <end position="225"/>
    </location>
</feature>
<dbReference type="InterPro" id="IPR002509">
    <property type="entry name" value="NODB_dom"/>
</dbReference>
<reference evidence="3" key="1">
    <citation type="journal article" date="2019" name="Int. J. Syst. Evol. Microbiol.">
        <title>The Global Catalogue of Microorganisms (GCM) 10K type strain sequencing project: providing services to taxonomists for standard genome sequencing and annotation.</title>
        <authorList>
            <consortium name="The Broad Institute Genomics Platform"/>
            <consortium name="The Broad Institute Genome Sequencing Center for Infectious Disease"/>
            <person name="Wu L."/>
            <person name="Ma J."/>
        </authorList>
    </citation>
    <scope>NUCLEOTIDE SEQUENCE [LARGE SCALE GENOMIC DNA]</scope>
    <source>
        <strain evidence="3">JCM 17441</strain>
    </source>
</reference>
<evidence type="ECO:0000259" key="1">
    <source>
        <dbReference type="PROSITE" id="PS51677"/>
    </source>
</evidence>
<gene>
    <name evidence="2" type="ORF">GCM10022255_066530</name>
</gene>
<proteinExistence type="predicted"/>
<dbReference type="Proteomes" id="UP001500620">
    <property type="component" value="Unassembled WGS sequence"/>
</dbReference>
<dbReference type="RefSeq" id="WP_345132904.1">
    <property type="nucleotide sequence ID" value="NZ_BAABAT010000022.1"/>
</dbReference>
<protein>
    <submittedName>
        <fullName evidence="2">Polysaccharide deacetylase family protein</fullName>
    </submittedName>
</protein>
<dbReference type="Gene3D" id="3.20.20.370">
    <property type="entry name" value="Glycoside hydrolase/deacetylase"/>
    <property type="match status" value="1"/>
</dbReference>
<dbReference type="Pfam" id="PF01522">
    <property type="entry name" value="Polysacc_deac_1"/>
    <property type="match status" value="1"/>
</dbReference>
<dbReference type="PANTHER" id="PTHR10587">
    <property type="entry name" value="GLYCOSYL TRANSFERASE-RELATED"/>
    <property type="match status" value="1"/>
</dbReference>
<evidence type="ECO:0000313" key="3">
    <source>
        <dbReference type="Proteomes" id="UP001500620"/>
    </source>
</evidence>
<evidence type="ECO:0000313" key="2">
    <source>
        <dbReference type="EMBL" id="GAA4255897.1"/>
    </source>
</evidence>
<comment type="caution">
    <text evidence="2">The sequence shown here is derived from an EMBL/GenBank/DDBJ whole genome shotgun (WGS) entry which is preliminary data.</text>
</comment>
<dbReference type="InterPro" id="IPR011330">
    <property type="entry name" value="Glyco_hydro/deAcase_b/a-brl"/>
</dbReference>
<dbReference type="PROSITE" id="PS51677">
    <property type="entry name" value="NODB"/>
    <property type="match status" value="1"/>
</dbReference>
<dbReference type="CDD" id="cd10917">
    <property type="entry name" value="CE4_NodB_like_6s_7s"/>
    <property type="match status" value="1"/>
</dbReference>
<keyword evidence="3" id="KW-1185">Reference proteome</keyword>
<organism evidence="2 3">
    <name type="scientific">Dactylosporangium darangshiense</name>
    <dbReference type="NCBI Taxonomy" id="579108"/>
    <lineage>
        <taxon>Bacteria</taxon>
        <taxon>Bacillati</taxon>
        <taxon>Actinomycetota</taxon>
        <taxon>Actinomycetes</taxon>
        <taxon>Micromonosporales</taxon>
        <taxon>Micromonosporaceae</taxon>
        <taxon>Dactylosporangium</taxon>
    </lineage>
</organism>
<sequence>MIVLIVLLIAAGLGVSYWLLMSPFAPSSRDYPHRGPDAERVVALTFDDGPNEPYTSQILDLLAAHDIRATFFHVGQCVERHPEVALRVIDAGHVVGNHSLSHRFGTYLRPRAFEREVERTQGILAQVTGRTPALARTPWLWRQPLLLRMLRRRGLHAVAGEFGHALEVFQPSGVRMARRAVAKTRPGSILIFHDGFDGRGGNRAETVVAVRETIAGLLARGYRFVTVDELLGVPAYQV</sequence>
<dbReference type="SUPFAM" id="SSF88713">
    <property type="entry name" value="Glycoside hydrolase/deacetylase"/>
    <property type="match status" value="1"/>
</dbReference>
<name>A0ABP8DH51_9ACTN</name>